<dbReference type="PANTHER" id="PTHR43157:SF50">
    <property type="entry name" value="DEHYDROGENASE_REDUCTASE (SDR FAMILY) MEMBER 13A, DUPLICATE 3"/>
    <property type="match status" value="1"/>
</dbReference>
<evidence type="ECO:0000256" key="2">
    <source>
        <dbReference type="ARBA" id="ARBA00023002"/>
    </source>
</evidence>
<dbReference type="GO" id="GO:0016491">
    <property type="term" value="F:oxidoreductase activity"/>
    <property type="evidence" value="ECO:0007669"/>
    <property type="project" value="UniProtKB-KW"/>
</dbReference>
<dbReference type="EMBL" id="RHFK02000004">
    <property type="protein sequence ID" value="TWW77783.1"/>
    <property type="molecule type" value="Genomic_DNA"/>
</dbReference>
<dbReference type="InterPro" id="IPR002347">
    <property type="entry name" value="SDR_fam"/>
</dbReference>
<feature type="compositionally biased region" description="Basic and acidic residues" evidence="3">
    <location>
        <begin position="416"/>
        <end position="425"/>
    </location>
</feature>
<dbReference type="Proteomes" id="UP000324091">
    <property type="component" value="Chromosome 12"/>
</dbReference>
<feature type="region of interest" description="Disordered" evidence="3">
    <location>
        <begin position="380"/>
        <end position="425"/>
    </location>
</feature>
<dbReference type="Gene3D" id="3.40.50.720">
    <property type="entry name" value="NAD(P)-binding Rossmann-like Domain"/>
    <property type="match status" value="1"/>
</dbReference>
<organism evidence="4 5">
    <name type="scientific">Takifugu flavidus</name>
    <name type="common">sansaifugu</name>
    <dbReference type="NCBI Taxonomy" id="433684"/>
    <lineage>
        <taxon>Eukaryota</taxon>
        <taxon>Metazoa</taxon>
        <taxon>Chordata</taxon>
        <taxon>Craniata</taxon>
        <taxon>Vertebrata</taxon>
        <taxon>Euteleostomi</taxon>
        <taxon>Actinopterygii</taxon>
        <taxon>Neopterygii</taxon>
        <taxon>Teleostei</taxon>
        <taxon>Neoteleostei</taxon>
        <taxon>Acanthomorphata</taxon>
        <taxon>Eupercaria</taxon>
        <taxon>Tetraodontiformes</taxon>
        <taxon>Tetradontoidea</taxon>
        <taxon>Tetraodontidae</taxon>
        <taxon>Takifugu</taxon>
    </lineage>
</organism>
<comment type="caution">
    <text evidence="4">The sequence shown here is derived from an EMBL/GenBank/DDBJ whole genome shotgun (WGS) entry which is preliminary data.</text>
</comment>
<proteinExistence type="inferred from homology"/>
<comment type="similarity">
    <text evidence="1">Belongs to the short-chain dehydrogenases/reductases (SDR) family.</text>
</comment>
<reference evidence="4 5" key="1">
    <citation type="submission" date="2019-04" db="EMBL/GenBank/DDBJ databases">
        <title>Chromosome genome assembly for Takifugu flavidus.</title>
        <authorList>
            <person name="Xiao S."/>
        </authorList>
    </citation>
    <scope>NUCLEOTIDE SEQUENCE [LARGE SCALE GENOMIC DNA]</scope>
    <source>
        <strain evidence="4">HTHZ2018</strain>
        <tissue evidence="4">Muscle</tissue>
    </source>
</reference>
<dbReference type="SUPFAM" id="SSF51735">
    <property type="entry name" value="NAD(P)-binding Rossmann-fold domains"/>
    <property type="match status" value="1"/>
</dbReference>
<dbReference type="Pfam" id="PF00106">
    <property type="entry name" value="adh_short"/>
    <property type="match status" value="1"/>
</dbReference>
<evidence type="ECO:0000256" key="1">
    <source>
        <dbReference type="ARBA" id="ARBA00006484"/>
    </source>
</evidence>
<dbReference type="CDD" id="cd05327">
    <property type="entry name" value="retinol-DH_like_SDR_c_like"/>
    <property type="match status" value="1"/>
</dbReference>
<keyword evidence="5" id="KW-1185">Reference proteome</keyword>
<sequence length="425" mass="45638">MSALLYLVAGAVLTYVAVYYGWFRAARCTWSGTLSGKTAVVTGSSSGIGKATALALAKRGARVILACRSQERAEAAAFDIRRESGNAQVVVMRLDLGSLTSVRRFAASFLKTEPRLDLLVNSAGVMGPGCTEDGFGMAFGVNHLGHFLLANLLLERLRRCGPSRVVTVATVLPRLGRVDFPLLASRKDLVSGDSAWSVFQAYCSSQLCNVLFTRELANRLEGAAVSCYSLHPGAVHTCRGLGAWLQLLALPFAKLFFTDAEGGAQAVLHCALQEGIEPLSGRHFSRCTPQQVGARGRDDAVAKKLWELSDSLFPGTLRCSDTLEVTGVAGGGRPRLWAAPKTATRGPWRVFTHARSGGLGKDGVPEDKLPAAYQPVLACFRRPSKETEPRSQTNYPASGLEDARRCSPLLAAATEDEPRREKDDV</sequence>
<dbReference type="PANTHER" id="PTHR43157">
    <property type="entry name" value="PHOSPHATIDYLINOSITOL-GLYCAN BIOSYNTHESIS CLASS F PROTEIN-RELATED"/>
    <property type="match status" value="1"/>
</dbReference>
<protein>
    <submittedName>
        <fullName evidence="4">Dehydrogenase/reductase SDR family member 13</fullName>
    </submittedName>
</protein>
<dbReference type="InterPro" id="IPR036291">
    <property type="entry name" value="NAD(P)-bd_dom_sf"/>
</dbReference>
<accession>A0A5C6PE55</accession>
<gene>
    <name evidence="4" type="ORF">D4764_12G0011730</name>
</gene>
<keyword evidence="2" id="KW-0560">Oxidoreductase</keyword>
<evidence type="ECO:0000313" key="5">
    <source>
        <dbReference type="Proteomes" id="UP000324091"/>
    </source>
</evidence>
<dbReference type="AlphaFoldDB" id="A0A5C6PE55"/>
<dbReference type="PRINTS" id="PR00081">
    <property type="entry name" value="GDHRDH"/>
</dbReference>
<evidence type="ECO:0000313" key="4">
    <source>
        <dbReference type="EMBL" id="TWW77783.1"/>
    </source>
</evidence>
<name>A0A5C6PE55_9TELE</name>
<evidence type="ECO:0000256" key="3">
    <source>
        <dbReference type="SAM" id="MobiDB-lite"/>
    </source>
</evidence>